<dbReference type="SUPFAM" id="SSF116915">
    <property type="entry name" value="Hypothetical protein YqbG"/>
    <property type="match status" value="1"/>
</dbReference>
<protein>
    <submittedName>
        <fullName evidence="1">Uncharacterized protein</fullName>
    </submittedName>
</protein>
<accession>A0AAN1SFQ1</accession>
<dbReference type="Gene3D" id="1.10.3230.10">
    <property type="entry name" value="YqbG-like"/>
    <property type="match status" value="1"/>
</dbReference>
<gene>
    <name evidence="1" type="ordered locus">TEH_08660</name>
</gene>
<proteinExistence type="predicted"/>
<name>A0AAN1SFQ1_TETHN</name>
<reference evidence="1 2" key="1">
    <citation type="submission" date="2011-01" db="EMBL/GenBank/DDBJ databases">
        <title>Whole genome sequence of Tetragenococcus halophilus NBRC 12172.</title>
        <authorList>
            <person name="Nakazawa H."/>
            <person name="Omata S."/>
            <person name="Koga C."/>
            <person name="Watanabe Y."/>
            <person name="Katano Y."/>
            <person name="Ito N."/>
            <person name="Tsukatani N."/>
            <person name="Ankai A."/>
            <person name="Oguchi A."/>
            <person name="Fukui S."/>
            <person name="Yashiro I."/>
            <person name="Kamata S."/>
            <person name="Hashimoto Y."/>
            <person name="Yamazaki J."/>
            <person name="Taguchi H."/>
            <person name="Tanaka A."/>
            <person name="Koyama T."/>
            <person name="Ichige A."/>
            <person name="Hanya Y."/>
            <person name="Tanikawa S."/>
            <person name="Yamazaki S."/>
            <person name="Fujita N."/>
        </authorList>
    </citation>
    <scope>NUCLEOTIDE SEQUENCE [LARGE SCALE GENOMIC DNA]</scope>
    <source>
        <strain evidence="2">DSM 20338 / JCM 20259 / NCIMB 9735 / NBRC 12172</strain>
    </source>
</reference>
<dbReference type="AlphaFoldDB" id="A0AAN1SFQ1"/>
<sequence>MFIDRDEIISHSNYGDELGKLDDEQLKEYENRADSYITVVTNKDYSNTDSKIIQQALRTATWRLVDYLFYFDNEDVEDKEKRYAGVKSENIGDYSYTKQDQTSDDIGLGVTGDKELDEIIKSLTVELHAPLMFHTSNHSKKSRWS</sequence>
<dbReference type="Proteomes" id="UP000002663">
    <property type="component" value="Chromosome"/>
</dbReference>
<dbReference type="InterPro" id="IPR036558">
    <property type="entry name" value="YqbG-like_sf"/>
</dbReference>
<organism evidence="1 2">
    <name type="scientific">Tetragenococcus halophilus (strain DSM 20338 / JCM 20259 / NCIMB 9735 / NBRC 12172)</name>
    <name type="common">Pediococcus halophilus</name>
    <dbReference type="NCBI Taxonomy" id="945021"/>
    <lineage>
        <taxon>Bacteria</taxon>
        <taxon>Bacillati</taxon>
        <taxon>Bacillota</taxon>
        <taxon>Bacilli</taxon>
        <taxon>Lactobacillales</taxon>
        <taxon>Enterococcaceae</taxon>
        <taxon>Tetragenococcus</taxon>
    </lineage>
</organism>
<dbReference type="EMBL" id="AP012046">
    <property type="protein sequence ID" value="BAK94193.1"/>
    <property type="molecule type" value="Genomic_DNA"/>
</dbReference>
<evidence type="ECO:0000313" key="2">
    <source>
        <dbReference type="Proteomes" id="UP000002663"/>
    </source>
</evidence>
<dbReference type="KEGG" id="thl:TEH_08660"/>
<evidence type="ECO:0000313" key="1">
    <source>
        <dbReference type="EMBL" id="BAK94193.1"/>
    </source>
</evidence>
<dbReference type="RefSeq" id="WP_014124257.1">
    <property type="nucleotide sequence ID" value="NC_016052.1"/>
</dbReference>